<gene>
    <name evidence="5" type="ORF">GCM10010393_33780</name>
</gene>
<evidence type="ECO:0000313" key="6">
    <source>
        <dbReference type="Proteomes" id="UP001499942"/>
    </source>
</evidence>
<keyword evidence="1 2" id="KW-0808">Transferase</keyword>
<dbReference type="InterPro" id="IPR043130">
    <property type="entry name" value="CDP-OH_PTrfase_TM_dom"/>
</dbReference>
<feature type="transmembrane region" description="Helical" evidence="4">
    <location>
        <begin position="272"/>
        <end position="290"/>
    </location>
</feature>
<feature type="region of interest" description="Disordered" evidence="3">
    <location>
        <begin position="1"/>
        <end position="76"/>
    </location>
</feature>
<comment type="similarity">
    <text evidence="2">Belongs to the CDP-alcohol phosphatidyltransferase class-I family.</text>
</comment>
<dbReference type="PROSITE" id="PS00379">
    <property type="entry name" value="CDP_ALCOHOL_P_TRANSF"/>
    <property type="match status" value="1"/>
</dbReference>
<feature type="transmembrane region" description="Helical" evidence="4">
    <location>
        <begin position="203"/>
        <end position="230"/>
    </location>
</feature>
<evidence type="ECO:0000256" key="3">
    <source>
        <dbReference type="SAM" id="MobiDB-lite"/>
    </source>
</evidence>
<keyword evidence="4" id="KW-1133">Transmembrane helix</keyword>
<evidence type="ECO:0000256" key="2">
    <source>
        <dbReference type="RuleBase" id="RU003750"/>
    </source>
</evidence>
<keyword evidence="4" id="KW-0472">Membrane</keyword>
<organism evidence="5 6">
    <name type="scientific">Streptomyces gobitricini</name>
    <dbReference type="NCBI Taxonomy" id="68211"/>
    <lineage>
        <taxon>Bacteria</taxon>
        <taxon>Bacillati</taxon>
        <taxon>Actinomycetota</taxon>
        <taxon>Actinomycetes</taxon>
        <taxon>Kitasatosporales</taxon>
        <taxon>Streptomycetaceae</taxon>
        <taxon>Streptomyces</taxon>
    </lineage>
</organism>
<dbReference type="Gene3D" id="1.20.120.1760">
    <property type="match status" value="1"/>
</dbReference>
<dbReference type="Pfam" id="PF01066">
    <property type="entry name" value="CDP-OH_P_transf"/>
    <property type="match status" value="1"/>
</dbReference>
<dbReference type="EMBL" id="BAAASR010000018">
    <property type="protein sequence ID" value="GAA2498766.1"/>
    <property type="molecule type" value="Genomic_DNA"/>
</dbReference>
<dbReference type="InterPro" id="IPR000462">
    <property type="entry name" value="CDP-OH_P_trans"/>
</dbReference>
<evidence type="ECO:0000256" key="4">
    <source>
        <dbReference type="SAM" id="Phobius"/>
    </source>
</evidence>
<evidence type="ECO:0000313" key="5">
    <source>
        <dbReference type="EMBL" id="GAA2498766.1"/>
    </source>
</evidence>
<dbReference type="InterPro" id="IPR048254">
    <property type="entry name" value="CDP_ALCOHOL_P_TRANSF_CS"/>
</dbReference>
<comment type="caution">
    <text evidence="5">The sequence shown here is derived from an EMBL/GenBank/DDBJ whole genome shotgun (WGS) entry which is preliminary data.</text>
</comment>
<reference evidence="5 6" key="1">
    <citation type="journal article" date="2019" name="Int. J. Syst. Evol. Microbiol.">
        <title>The Global Catalogue of Microorganisms (GCM) 10K type strain sequencing project: providing services to taxonomists for standard genome sequencing and annotation.</title>
        <authorList>
            <consortium name="The Broad Institute Genomics Platform"/>
            <consortium name="The Broad Institute Genome Sequencing Center for Infectious Disease"/>
            <person name="Wu L."/>
            <person name="Ma J."/>
        </authorList>
    </citation>
    <scope>NUCLEOTIDE SEQUENCE [LARGE SCALE GENOMIC DNA]</scope>
    <source>
        <strain evidence="5 6">JCM 5062</strain>
    </source>
</reference>
<sequence length="320" mass="33026">MSVSDMTDAHPDAHPDVQPGVHPGVRPDVHPGVRRAVHPGPGPLTDALPGAPPGRLPGPFTDAPGDAPGDARPPRLEPALGAAAQVVLLLLLATVTGLGTAGWLTGLVFTVATWGVLTRALFRAWPGTVPFGPANAVTLARTTLVGGVTALVADLFTGRTPVVALAALTTVALVLDAVDGRVARRTGTSSPFGARFDMEVDAFLILVLSVQVALSMGVWVLAIGAMRYVFVAAARARPWLGGPLPPSTARKAVAAVQGVVLLVAGAGALPPLPAYAAVAAALALLVWSFARDVRRLWRVRPPKGEGRRRTPVRDTRASRA</sequence>
<evidence type="ECO:0008006" key="7">
    <source>
        <dbReference type="Google" id="ProtNLM"/>
    </source>
</evidence>
<feature type="compositionally biased region" description="Low complexity" evidence="3">
    <location>
        <begin position="57"/>
        <end position="70"/>
    </location>
</feature>
<accession>A0ABN3MCG6</accession>
<proteinExistence type="inferred from homology"/>
<dbReference type="Proteomes" id="UP001499942">
    <property type="component" value="Unassembled WGS sequence"/>
</dbReference>
<name>A0ABN3MCG6_9ACTN</name>
<keyword evidence="6" id="KW-1185">Reference proteome</keyword>
<feature type="transmembrane region" description="Helical" evidence="4">
    <location>
        <begin position="162"/>
        <end position="182"/>
    </location>
</feature>
<protein>
    <recommendedName>
        <fullName evidence="7">CDP-alcohol phosphatidyltransferase</fullName>
    </recommendedName>
</protein>
<evidence type="ECO:0000256" key="1">
    <source>
        <dbReference type="ARBA" id="ARBA00022679"/>
    </source>
</evidence>
<keyword evidence="4" id="KW-0812">Transmembrane</keyword>